<dbReference type="GO" id="GO:0005655">
    <property type="term" value="C:nucleolar ribonuclease P complex"/>
    <property type="evidence" value="ECO:0007669"/>
    <property type="project" value="InterPro"/>
</dbReference>
<dbReference type="GO" id="GO:0000294">
    <property type="term" value="P:nuclear-transcribed mRNA catabolic process, RNase MRP-dependent"/>
    <property type="evidence" value="ECO:0007669"/>
    <property type="project" value="TreeGrafter"/>
</dbReference>
<protein>
    <recommendedName>
        <fullName evidence="2">Ribonucleases P/MRP subunit Pop8-like domain-containing protein</fullName>
    </recommendedName>
</protein>
<dbReference type="GO" id="GO:0000171">
    <property type="term" value="F:ribonuclease MRP activity"/>
    <property type="evidence" value="ECO:0007669"/>
    <property type="project" value="TreeGrafter"/>
</dbReference>
<dbReference type="InterPro" id="IPR020347">
    <property type="entry name" value="Pop8"/>
</dbReference>
<proteinExistence type="predicted"/>
<feature type="domain" description="Ribonucleases P/MRP subunit Pop8-like" evidence="2">
    <location>
        <begin position="23"/>
        <end position="99"/>
    </location>
</feature>
<dbReference type="GO" id="GO:0034965">
    <property type="term" value="P:intronic box C/D snoRNA processing"/>
    <property type="evidence" value="ECO:0007669"/>
    <property type="project" value="TreeGrafter"/>
</dbReference>
<name>A0A1Y1XBS4_9FUNG</name>
<dbReference type="InterPro" id="IPR038085">
    <property type="entry name" value="Rnp2-like_sf"/>
</dbReference>
<dbReference type="InParanoid" id="A0A1Y1XBS4"/>
<keyword evidence="4" id="KW-1185">Reference proteome</keyword>
<dbReference type="STRING" id="1314790.A0A1Y1XBS4"/>
<gene>
    <name evidence="3" type="ORF">K493DRAFT_320297</name>
</gene>
<reference evidence="3 4" key="1">
    <citation type="submission" date="2016-07" db="EMBL/GenBank/DDBJ databases">
        <title>Pervasive Adenine N6-methylation of Active Genes in Fungi.</title>
        <authorList>
            <consortium name="DOE Joint Genome Institute"/>
            <person name="Mondo S.J."/>
            <person name="Dannebaum R.O."/>
            <person name="Kuo R.C."/>
            <person name="Labutti K."/>
            <person name="Haridas S."/>
            <person name="Kuo A."/>
            <person name="Salamov A."/>
            <person name="Ahrendt S.R."/>
            <person name="Lipzen A."/>
            <person name="Sullivan W."/>
            <person name="Andreopoulos W.B."/>
            <person name="Clum A."/>
            <person name="Lindquist E."/>
            <person name="Daum C."/>
            <person name="Ramamoorthy G.K."/>
            <person name="Gryganskyi A."/>
            <person name="Culley D."/>
            <person name="Magnuson J.K."/>
            <person name="James T.Y."/>
            <person name="O'Malley M.A."/>
            <person name="Stajich J.E."/>
            <person name="Spatafora J.W."/>
            <person name="Visel A."/>
            <person name="Grigoriev I.V."/>
        </authorList>
    </citation>
    <scope>NUCLEOTIDE SEQUENCE [LARGE SCALE GENOMIC DNA]</scope>
    <source>
        <strain evidence="3 4">CBS 931.73</strain>
    </source>
</reference>
<dbReference type="Proteomes" id="UP000193498">
    <property type="component" value="Unassembled WGS sequence"/>
</dbReference>
<dbReference type="AlphaFoldDB" id="A0A1Y1XBS4"/>
<dbReference type="Pfam" id="PF20976">
    <property type="entry name" value="Pop8"/>
    <property type="match status" value="1"/>
</dbReference>
<dbReference type="GO" id="GO:0000172">
    <property type="term" value="C:ribonuclease MRP complex"/>
    <property type="evidence" value="ECO:0007669"/>
    <property type="project" value="InterPro"/>
</dbReference>
<evidence type="ECO:0000313" key="4">
    <source>
        <dbReference type="Proteomes" id="UP000193498"/>
    </source>
</evidence>
<sequence>MDLEPTMAKKTPAFQRLAISTSQWQYLKIQVAFEDIQGASSHSVDELLFRSFIVQALTSLHGLVGSAMQVDVLSLDGLVGVIKVANEDLPALWSALTLYQGIHQGNEFQFRVLSVSAYLLGLASNSRAWDI</sequence>
<comment type="caution">
    <text evidence="3">The sequence shown here is derived from an EMBL/GenBank/DDBJ whole genome shotgun (WGS) entry which is preliminary data.</text>
</comment>
<evidence type="ECO:0000313" key="3">
    <source>
        <dbReference type="EMBL" id="ORX83199.1"/>
    </source>
</evidence>
<dbReference type="PANTHER" id="PTHR28173:SF1">
    <property type="entry name" value="RIBONUCLEASES P_MRP PROTEIN SUBUNIT POP8"/>
    <property type="match status" value="1"/>
</dbReference>
<dbReference type="InterPro" id="IPR049128">
    <property type="entry name" value="Pop8-like_dom"/>
</dbReference>
<dbReference type="GO" id="GO:0004526">
    <property type="term" value="F:ribonuclease P activity"/>
    <property type="evidence" value="ECO:0007669"/>
    <property type="project" value="TreeGrafter"/>
</dbReference>
<organism evidence="3 4">
    <name type="scientific">Basidiobolus meristosporus CBS 931.73</name>
    <dbReference type="NCBI Taxonomy" id="1314790"/>
    <lineage>
        <taxon>Eukaryota</taxon>
        <taxon>Fungi</taxon>
        <taxon>Fungi incertae sedis</taxon>
        <taxon>Zoopagomycota</taxon>
        <taxon>Entomophthoromycotina</taxon>
        <taxon>Basidiobolomycetes</taxon>
        <taxon>Basidiobolales</taxon>
        <taxon>Basidiobolaceae</taxon>
        <taxon>Basidiobolus</taxon>
    </lineage>
</organism>
<dbReference type="SUPFAM" id="SSF160350">
    <property type="entry name" value="Rnp2-like"/>
    <property type="match status" value="1"/>
</dbReference>
<dbReference type="PANTHER" id="PTHR28173">
    <property type="entry name" value="RIBONUCLEASES P/MRP PROTEIN SUBUNIT POP8"/>
    <property type="match status" value="1"/>
</dbReference>
<dbReference type="GO" id="GO:0008033">
    <property type="term" value="P:tRNA processing"/>
    <property type="evidence" value="ECO:0007669"/>
    <property type="project" value="UniProtKB-KW"/>
</dbReference>
<evidence type="ECO:0000259" key="2">
    <source>
        <dbReference type="Pfam" id="PF20976"/>
    </source>
</evidence>
<accession>A0A1Y1XBS4</accession>
<keyword evidence="1" id="KW-0819">tRNA processing</keyword>
<dbReference type="EMBL" id="MCFE01000647">
    <property type="protein sequence ID" value="ORX83199.1"/>
    <property type="molecule type" value="Genomic_DNA"/>
</dbReference>
<evidence type="ECO:0000256" key="1">
    <source>
        <dbReference type="ARBA" id="ARBA00022694"/>
    </source>
</evidence>
<dbReference type="Gene3D" id="3.30.70.3250">
    <property type="entry name" value="Ribonuclease P, Pop5 subunit"/>
    <property type="match status" value="1"/>
</dbReference>
<dbReference type="OrthoDB" id="5530243at2759"/>